<feature type="domain" description="Bromo" evidence="4">
    <location>
        <begin position="72"/>
        <end position="179"/>
    </location>
</feature>
<reference evidence="5" key="1">
    <citation type="journal article" date="2020" name="Stud. Mycol.">
        <title>101 Dothideomycetes genomes: a test case for predicting lifestyles and emergence of pathogens.</title>
        <authorList>
            <person name="Haridas S."/>
            <person name="Albert R."/>
            <person name="Binder M."/>
            <person name="Bloem J."/>
            <person name="Labutti K."/>
            <person name="Salamov A."/>
            <person name="Andreopoulos B."/>
            <person name="Baker S."/>
            <person name="Barry K."/>
            <person name="Bills G."/>
            <person name="Bluhm B."/>
            <person name="Cannon C."/>
            <person name="Castanera R."/>
            <person name="Culley D."/>
            <person name="Daum C."/>
            <person name="Ezra D."/>
            <person name="Gonzalez J."/>
            <person name="Henrissat B."/>
            <person name="Kuo A."/>
            <person name="Liang C."/>
            <person name="Lipzen A."/>
            <person name="Lutzoni F."/>
            <person name="Magnuson J."/>
            <person name="Mondo S."/>
            <person name="Nolan M."/>
            <person name="Ohm R."/>
            <person name="Pangilinan J."/>
            <person name="Park H.-J."/>
            <person name="Ramirez L."/>
            <person name="Alfaro M."/>
            <person name="Sun H."/>
            <person name="Tritt A."/>
            <person name="Yoshinaga Y."/>
            <person name="Zwiers L.-H."/>
            <person name="Turgeon B."/>
            <person name="Goodwin S."/>
            <person name="Spatafora J."/>
            <person name="Crous P."/>
            <person name="Grigoriev I."/>
        </authorList>
    </citation>
    <scope>NUCLEOTIDE SEQUENCE</scope>
    <source>
        <strain evidence="5">CBS 101060</strain>
    </source>
</reference>
<evidence type="ECO:0000313" key="6">
    <source>
        <dbReference type="Proteomes" id="UP000799429"/>
    </source>
</evidence>
<dbReference type="PROSITE" id="PS50014">
    <property type="entry name" value="BROMODOMAIN_2"/>
    <property type="match status" value="1"/>
</dbReference>
<protein>
    <recommendedName>
        <fullName evidence="4">Bromo domain-containing protein</fullName>
    </recommendedName>
</protein>
<evidence type="ECO:0000256" key="2">
    <source>
        <dbReference type="PROSITE-ProRule" id="PRU00035"/>
    </source>
</evidence>
<organism evidence="5 6">
    <name type="scientific">Patellaria atrata CBS 101060</name>
    <dbReference type="NCBI Taxonomy" id="1346257"/>
    <lineage>
        <taxon>Eukaryota</taxon>
        <taxon>Fungi</taxon>
        <taxon>Dikarya</taxon>
        <taxon>Ascomycota</taxon>
        <taxon>Pezizomycotina</taxon>
        <taxon>Dothideomycetes</taxon>
        <taxon>Dothideomycetes incertae sedis</taxon>
        <taxon>Patellariales</taxon>
        <taxon>Patellariaceae</taxon>
        <taxon>Patellaria</taxon>
    </lineage>
</organism>
<keyword evidence="6" id="KW-1185">Reference proteome</keyword>
<dbReference type="EMBL" id="MU006116">
    <property type="protein sequence ID" value="KAF2834627.1"/>
    <property type="molecule type" value="Genomic_DNA"/>
</dbReference>
<dbReference type="SUPFAM" id="SSF47370">
    <property type="entry name" value="Bromodomain"/>
    <property type="match status" value="1"/>
</dbReference>
<feature type="non-terminal residue" evidence="5">
    <location>
        <position position="201"/>
    </location>
</feature>
<dbReference type="AlphaFoldDB" id="A0A9P4VMF9"/>
<evidence type="ECO:0000256" key="3">
    <source>
        <dbReference type="SAM" id="MobiDB-lite"/>
    </source>
</evidence>
<evidence type="ECO:0000313" key="5">
    <source>
        <dbReference type="EMBL" id="KAF2834627.1"/>
    </source>
</evidence>
<dbReference type="PANTHER" id="PTHR15398:SF4">
    <property type="entry name" value="BROMODOMAIN-CONTAINING PROTEIN 8 ISOFORM X1"/>
    <property type="match status" value="1"/>
</dbReference>
<evidence type="ECO:0000256" key="1">
    <source>
        <dbReference type="ARBA" id="ARBA00023117"/>
    </source>
</evidence>
<dbReference type="PANTHER" id="PTHR15398">
    <property type="entry name" value="BROMODOMAIN-CONTAINING PROTEIN 8"/>
    <property type="match status" value="1"/>
</dbReference>
<keyword evidence="1 2" id="KW-0103">Bromodomain</keyword>
<feature type="non-terminal residue" evidence="5">
    <location>
        <position position="1"/>
    </location>
</feature>
<dbReference type="InterPro" id="IPR036427">
    <property type="entry name" value="Bromodomain-like_sf"/>
</dbReference>
<sequence length="201" mass="21794">DNVSATEATPSAHPVTRGRRGTLQSVQSHKRKRSAFEAPDSFELPPNTPGRGYIIASRNFPRMSQTIMNDINSHKHASMFSQPVKEKDAEGYRDMVRRPQDLKSIRTAIVAGSKVVSAAASGDTPVANSPGGSGGNVILPISPELVPPKGIVNAAQLEKEVMRMLANAVMFNPGEDGVVKDAREMFDTVEESINIWRSAER</sequence>
<dbReference type="PRINTS" id="PR00503">
    <property type="entry name" value="BROMODOMAIN"/>
</dbReference>
<dbReference type="GO" id="GO:0035267">
    <property type="term" value="C:NuA4 histone acetyltransferase complex"/>
    <property type="evidence" value="ECO:0007669"/>
    <property type="project" value="TreeGrafter"/>
</dbReference>
<feature type="region of interest" description="Disordered" evidence="3">
    <location>
        <begin position="1"/>
        <end position="50"/>
    </location>
</feature>
<gene>
    <name evidence="5" type="ORF">M501DRAFT_904174</name>
</gene>
<evidence type="ECO:0000259" key="4">
    <source>
        <dbReference type="PROSITE" id="PS50014"/>
    </source>
</evidence>
<name>A0A9P4VMF9_9PEZI</name>
<dbReference type="Gene3D" id="1.20.920.10">
    <property type="entry name" value="Bromodomain-like"/>
    <property type="match status" value="1"/>
</dbReference>
<accession>A0A9P4VMF9</accession>
<comment type="caution">
    <text evidence="5">The sequence shown here is derived from an EMBL/GenBank/DDBJ whole genome shotgun (WGS) entry which is preliminary data.</text>
</comment>
<dbReference type="InterPro" id="IPR001487">
    <property type="entry name" value="Bromodomain"/>
</dbReference>
<dbReference type="OrthoDB" id="21449at2759"/>
<dbReference type="Proteomes" id="UP000799429">
    <property type="component" value="Unassembled WGS sequence"/>
</dbReference>
<proteinExistence type="predicted"/>
<dbReference type="GO" id="GO:0006325">
    <property type="term" value="P:chromatin organization"/>
    <property type="evidence" value="ECO:0007669"/>
    <property type="project" value="UniProtKB-ARBA"/>
</dbReference>
<dbReference type="Pfam" id="PF00439">
    <property type="entry name" value="Bromodomain"/>
    <property type="match status" value="1"/>
</dbReference>
<dbReference type="SMART" id="SM00297">
    <property type="entry name" value="BROMO"/>
    <property type="match status" value="1"/>
</dbReference>